<evidence type="ECO:0000256" key="1">
    <source>
        <dbReference type="SAM" id="SignalP"/>
    </source>
</evidence>
<dbReference type="EMBL" id="JBHULN010000005">
    <property type="protein sequence ID" value="MFD2571023.1"/>
    <property type="molecule type" value="Genomic_DNA"/>
</dbReference>
<evidence type="ECO:0000313" key="2">
    <source>
        <dbReference type="EMBL" id="MFD2571023.1"/>
    </source>
</evidence>
<dbReference type="Gene3D" id="3.10.450.50">
    <property type="match status" value="1"/>
</dbReference>
<dbReference type="Proteomes" id="UP001597469">
    <property type="component" value="Unassembled WGS sequence"/>
</dbReference>
<sequence length="151" mass="17138">MKNLVLSALLTLSVANVFGQNDDVAAVRQACFNYIDTFYKVDTTLAYQSIHPTLQKRGFFFDDKTSAYSKQLEMPFPALIRLAKTWNKDGKRTTSDSPRAVDVFEVADKTATAKVTAVWGIDYIHLIKENDRWMIVNVLWQSAPKLVQAMK</sequence>
<dbReference type="Pfam" id="PF12893">
    <property type="entry name" value="Lumazine_bd_2"/>
    <property type="match status" value="1"/>
</dbReference>
<organism evidence="2 3">
    <name type="scientific">Spirosoma soli</name>
    <dbReference type="NCBI Taxonomy" id="1770529"/>
    <lineage>
        <taxon>Bacteria</taxon>
        <taxon>Pseudomonadati</taxon>
        <taxon>Bacteroidota</taxon>
        <taxon>Cytophagia</taxon>
        <taxon>Cytophagales</taxon>
        <taxon>Cytophagaceae</taxon>
        <taxon>Spirosoma</taxon>
    </lineage>
</organism>
<dbReference type="InterPro" id="IPR039437">
    <property type="entry name" value="FrzH/put_lumazine-bd"/>
</dbReference>
<feature type="signal peptide" evidence="1">
    <location>
        <begin position="1"/>
        <end position="19"/>
    </location>
</feature>
<accession>A0ABW5M1V1</accession>
<evidence type="ECO:0000313" key="3">
    <source>
        <dbReference type="Proteomes" id="UP001597469"/>
    </source>
</evidence>
<keyword evidence="3" id="KW-1185">Reference proteome</keyword>
<name>A0ABW5M1V1_9BACT</name>
<comment type="caution">
    <text evidence="2">The sequence shown here is derived from an EMBL/GenBank/DDBJ whole genome shotgun (WGS) entry which is preliminary data.</text>
</comment>
<reference evidence="3" key="1">
    <citation type="journal article" date="2019" name="Int. J. Syst. Evol. Microbiol.">
        <title>The Global Catalogue of Microorganisms (GCM) 10K type strain sequencing project: providing services to taxonomists for standard genome sequencing and annotation.</title>
        <authorList>
            <consortium name="The Broad Institute Genomics Platform"/>
            <consortium name="The Broad Institute Genome Sequencing Center for Infectious Disease"/>
            <person name="Wu L."/>
            <person name="Ma J."/>
        </authorList>
    </citation>
    <scope>NUCLEOTIDE SEQUENCE [LARGE SCALE GENOMIC DNA]</scope>
    <source>
        <strain evidence="3">KCTC 42805</strain>
    </source>
</reference>
<protein>
    <submittedName>
        <fullName evidence="2">Nuclear transport factor 2 family protein</fullName>
    </submittedName>
</protein>
<dbReference type="InterPro" id="IPR032710">
    <property type="entry name" value="NTF2-like_dom_sf"/>
</dbReference>
<keyword evidence="1" id="KW-0732">Signal</keyword>
<gene>
    <name evidence="2" type="ORF">ACFSUS_10290</name>
</gene>
<dbReference type="RefSeq" id="WP_381522205.1">
    <property type="nucleotide sequence ID" value="NZ_JBHULN010000005.1"/>
</dbReference>
<feature type="chain" id="PRO_5047305935" evidence="1">
    <location>
        <begin position="20"/>
        <end position="151"/>
    </location>
</feature>
<proteinExistence type="predicted"/>
<dbReference type="SUPFAM" id="SSF54427">
    <property type="entry name" value="NTF2-like"/>
    <property type="match status" value="1"/>
</dbReference>